<dbReference type="AlphaFoldDB" id="A0A160INM4"/>
<organism evidence="2 3">
    <name type="scientific">Fictibacillus phosphorivorans</name>
    <dbReference type="NCBI Taxonomy" id="1221500"/>
    <lineage>
        <taxon>Bacteria</taxon>
        <taxon>Bacillati</taxon>
        <taxon>Bacillota</taxon>
        <taxon>Bacilli</taxon>
        <taxon>Bacillales</taxon>
        <taxon>Fictibacillaceae</taxon>
        <taxon>Fictibacillus</taxon>
    </lineage>
</organism>
<accession>A0A160INM4</accession>
<dbReference type="STRING" id="1221500.ABE65_012795"/>
<keyword evidence="3" id="KW-1185">Reference proteome</keyword>
<sequence>MKNLNQYIDVIVAGLPIEEQEDIKEEITQHLNDHMNELMIKGYTEQESLKIAIKAFGNGKKMNWEMKKAVYPFYKITRFLWNTVFVTFVFCLLSYFIMEHYNPGADNTAPLSSVIGGFFIILFIAGMAELVYEAIQLSQVKMKYIMNPWIFFFTPSIFIGGIMFLAYFQQPENYQNGMWVDLLVVPIGAFFYVIARQIYNQLFNRSI</sequence>
<keyword evidence="1" id="KW-0812">Transmembrane</keyword>
<protein>
    <submittedName>
        <fullName evidence="2">Uncharacterized protein</fullName>
    </submittedName>
</protein>
<evidence type="ECO:0000256" key="1">
    <source>
        <dbReference type="SAM" id="Phobius"/>
    </source>
</evidence>
<dbReference type="RefSeq" id="WP_066395525.1">
    <property type="nucleotide sequence ID" value="NZ_CP015378.1"/>
</dbReference>
<feature type="transmembrane region" description="Helical" evidence="1">
    <location>
        <begin position="144"/>
        <end position="166"/>
    </location>
</feature>
<dbReference type="EMBL" id="CP015378">
    <property type="protein sequence ID" value="ANC77626.1"/>
    <property type="molecule type" value="Genomic_DNA"/>
</dbReference>
<feature type="transmembrane region" description="Helical" evidence="1">
    <location>
        <begin position="178"/>
        <end position="195"/>
    </location>
</feature>
<dbReference type="InterPro" id="IPR047928">
    <property type="entry name" value="Perm_prefix_1"/>
</dbReference>
<keyword evidence="1" id="KW-0472">Membrane</keyword>
<proteinExistence type="predicted"/>
<evidence type="ECO:0000313" key="2">
    <source>
        <dbReference type="EMBL" id="ANC77626.1"/>
    </source>
</evidence>
<dbReference type="Proteomes" id="UP000076623">
    <property type="component" value="Chromosome"/>
</dbReference>
<evidence type="ECO:0000313" key="3">
    <source>
        <dbReference type="Proteomes" id="UP000076623"/>
    </source>
</evidence>
<dbReference type="KEGG" id="fpn:ABE65_012795"/>
<keyword evidence="1" id="KW-1133">Transmembrane helix</keyword>
<feature type="transmembrane region" description="Helical" evidence="1">
    <location>
        <begin position="79"/>
        <end position="98"/>
    </location>
</feature>
<name>A0A160INM4_9BACL</name>
<reference evidence="2 3" key="1">
    <citation type="submission" date="2016-04" db="EMBL/GenBank/DDBJ databases">
        <title>Complete genome sequence of Fictibacillus phosphorivorans G25-29, a strain toxic to nematodes.</title>
        <authorList>
            <person name="Zheng Z."/>
        </authorList>
    </citation>
    <scope>NUCLEOTIDE SEQUENCE [LARGE SCALE GENOMIC DNA]</scope>
    <source>
        <strain evidence="2 3">G25-29</strain>
    </source>
</reference>
<dbReference type="NCBIfam" id="NF038403">
    <property type="entry name" value="perm_prefix_1"/>
    <property type="match status" value="1"/>
</dbReference>
<gene>
    <name evidence="2" type="ORF">ABE65_012795</name>
</gene>
<feature type="transmembrane region" description="Helical" evidence="1">
    <location>
        <begin position="110"/>
        <end position="132"/>
    </location>
</feature>